<evidence type="ECO:0000256" key="4">
    <source>
        <dbReference type="ARBA" id="ARBA00063730"/>
    </source>
</evidence>
<dbReference type="OrthoDB" id="9972657at2759"/>
<evidence type="ECO:0000256" key="3">
    <source>
        <dbReference type="ARBA" id="ARBA00025768"/>
    </source>
</evidence>
<evidence type="ECO:0000256" key="1">
    <source>
        <dbReference type="ARBA" id="ARBA00022741"/>
    </source>
</evidence>
<organism evidence="5 6">
    <name type="scientific">Catenaria anguillulae PL171</name>
    <dbReference type="NCBI Taxonomy" id="765915"/>
    <lineage>
        <taxon>Eukaryota</taxon>
        <taxon>Fungi</taxon>
        <taxon>Fungi incertae sedis</taxon>
        <taxon>Blastocladiomycota</taxon>
        <taxon>Blastocladiomycetes</taxon>
        <taxon>Blastocladiales</taxon>
        <taxon>Catenariaceae</taxon>
        <taxon>Catenaria</taxon>
    </lineage>
</organism>
<evidence type="ECO:0000313" key="5">
    <source>
        <dbReference type="EMBL" id="ORZ34955.1"/>
    </source>
</evidence>
<dbReference type="SUPFAM" id="SSF52540">
    <property type="entry name" value="P-loop containing nucleoside triphosphate hydrolases"/>
    <property type="match status" value="1"/>
</dbReference>
<dbReference type="InterPro" id="IPR013641">
    <property type="entry name" value="KTI12/PSTK"/>
</dbReference>
<evidence type="ECO:0000256" key="2">
    <source>
        <dbReference type="ARBA" id="ARBA00022840"/>
    </source>
</evidence>
<dbReference type="Gene3D" id="3.40.50.300">
    <property type="entry name" value="P-loop containing nucleotide triphosphate hydrolases"/>
    <property type="match status" value="1"/>
</dbReference>
<comment type="subunit">
    <text evidence="4">Interacts with the elongator complex.</text>
</comment>
<proteinExistence type="inferred from homology"/>
<comment type="caution">
    <text evidence="5">The sequence shown here is derived from an EMBL/GenBank/DDBJ whole genome shotgun (WGS) entry which is preliminary data.</text>
</comment>
<dbReference type="Pfam" id="PF08433">
    <property type="entry name" value="KTI12"/>
    <property type="match status" value="1"/>
</dbReference>
<reference evidence="5 6" key="1">
    <citation type="submission" date="2016-07" db="EMBL/GenBank/DDBJ databases">
        <title>Pervasive Adenine N6-methylation of Active Genes in Fungi.</title>
        <authorList>
            <consortium name="DOE Joint Genome Institute"/>
            <person name="Mondo S.J."/>
            <person name="Dannebaum R.O."/>
            <person name="Kuo R.C."/>
            <person name="Labutti K."/>
            <person name="Haridas S."/>
            <person name="Kuo A."/>
            <person name="Salamov A."/>
            <person name="Ahrendt S.R."/>
            <person name="Lipzen A."/>
            <person name="Sullivan W."/>
            <person name="Andreopoulos W.B."/>
            <person name="Clum A."/>
            <person name="Lindquist E."/>
            <person name="Daum C."/>
            <person name="Ramamoorthy G.K."/>
            <person name="Gryganskyi A."/>
            <person name="Culley D."/>
            <person name="Magnuson J.K."/>
            <person name="James T.Y."/>
            <person name="O'Malley M.A."/>
            <person name="Stajich J.E."/>
            <person name="Spatafora J.W."/>
            <person name="Visel A."/>
            <person name="Grigoriev I.V."/>
        </authorList>
    </citation>
    <scope>NUCLEOTIDE SEQUENCE [LARGE SCALE GENOMIC DNA]</scope>
    <source>
        <strain evidence="5 6">PL171</strain>
    </source>
</reference>
<dbReference type="Proteomes" id="UP000193411">
    <property type="component" value="Unassembled WGS sequence"/>
</dbReference>
<keyword evidence="6" id="KW-1185">Reference proteome</keyword>
<accession>A0A1Y2HK51</accession>
<dbReference type="EMBL" id="MCFL01000025">
    <property type="protein sequence ID" value="ORZ34955.1"/>
    <property type="molecule type" value="Genomic_DNA"/>
</dbReference>
<keyword evidence="2" id="KW-0067">ATP-binding</keyword>
<dbReference type="PANTHER" id="PTHR12435">
    <property type="match status" value="1"/>
</dbReference>
<dbReference type="STRING" id="765915.A0A1Y2HK51"/>
<dbReference type="AlphaFoldDB" id="A0A1Y2HK51"/>
<name>A0A1Y2HK51_9FUNG</name>
<protein>
    <submittedName>
        <fullName evidence="5">Chromatin associated protein KTI12</fullName>
    </submittedName>
</protein>
<comment type="similarity">
    <text evidence="3">Belongs to the KTI12 family.</text>
</comment>
<gene>
    <name evidence="5" type="ORF">BCR44DRAFT_119917</name>
</gene>
<sequence>MPLIILSGYPCSGKTTRAQQLHAFFSQPRPDHLAETAAWPTEVHIVNDESLRVTYSHYNAPVSEKKARGAMLSAVERLLSRDALVIADGMNYIKGFRYQLYCIARAIGTPHCVIHCGAPLDLSRQWNAARPDGQRYDEQIFEELVTRYEEPDGKNRWDSPLFFIMNTDELPPFDKLIDAIVLRKPPPPNMSTVVKPLTDTNYLFELDKATNELVTAYFQAQNNHPPGSQVALLDCTTKIRLPGHKLSLPQLRGLRRQFLSLNNQRTVTDVTKLKELFIAYLQENVNQ</sequence>
<dbReference type="GO" id="GO:0006400">
    <property type="term" value="P:tRNA modification"/>
    <property type="evidence" value="ECO:0007669"/>
    <property type="project" value="UniProtKB-ARBA"/>
</dbReference>
<evidence type="ECO:0000313" key="6">
    <source>
        <dbReference type="Proteomes" id="UP000193411"/>
    </source>
</evidence>
<keyword evidence="1" id="KW-0547">Nucleotide-binding</keyword>
<dbReference type="InterPro" id="IPR027417">
    <property type="entry name" value="P-loop_NTPase"/>
</dbReference>
<dbReference type="GO" id="GO:0006357">
    <property type="term" value="P:regulation of transcription by RNA polymerase II"/>
    <property type="evidence" value="ECO:0007669"/>
    <property type="project" value="UniProtKB-ARBA"/>
</dbReference>
<dbReference type="FunFam" id="3.40.50.300:FF:000827">
    <property type="entry name" value="KTI12 chromatin-associated homolog"/>
    <property type="match status" value="1"/>
</dbReference>
<dbReference type="GO" id="GO:0005524">
    <property type="term" value="F:ATP binding"/>
    <property type="evidence" value="ECO:0007669"/>
    <property type="project" value="UniProtKB-KW"/>
</dbReference>